<evidence type="ECO:0000256" key="7">
    <source>
        <dbReference type="ARBA" id="ARBA00024910"/>
    </source>
</evidence>
<organism evidence="11 12">
    <name type="scientific">Maricaulis maris</name>
    <dbReference type="NCBI Taxonomy" id="74318"/>
    <lineage>
        <taxon>Bacteria</taxon>
        <taxon>Pseudomonadati</taxon>
        <taxon>Pseudomonadota</taxon>
        <taxon>Alphaproteobacteria</taxon>
        <taxon>Maricaulales</taxon>
        <taxon>Maricaulaceae</taxon>
        <taxon>Maricaulis</taxon>
    </lineage>
</organism>
<protein>
    <recommendedName>
        <fullName evidence="2">Cell division protein ZapA</fullName>
    </recommendedName>
    <alternativeName>
        <fullName evidence="9">Z ring-associated protein ZapA</fullName>
    </alternativeName>
</protein>
<comment type="caution">
    <text evidence="11">The sequence shown here is derived from an EMBL/GenBank/DDBJ whole genome shotgun (WGS) entry which is preliminary data.</text>
</comment>
<comment type="function">
    <text evidence="7">Activator of cell division through the inhibition of FtsZ GTPase activity, therefore promoting FtsZ assembly into bundles of protofilaments necessary for the formation of the division Z ring. It is recruited early at mid-cell but it is not essential for cell division.</text>
</comment>
<reference evidence="11 12" key="1">
    <citation type="submission" date="2018-10" db="EMBL/GenBank/DDBJ databases">
        <title>Genomic Encyclopedia of Type Strains, Phase IV (KMG-IV): sequencing the most valuable type-strain genomes for metagenomic binning, comparative biology and taxonomic classification.</title>
        <authorList>
            <person name="Goeker M."/>
        </authorList>
    </citation>
    <scope>NUCLEOTIDE SEQUENCE [LARGE SCALE GENOMIC DNA]</scope>
    <source>
        <strain evidence="11 12">DSM 4734</strain>
    </source>
</reference>
<dbReference type="Proteomes" id="UP000273675">
    <property type="component" value="Unassembled WGS sequence"/>
</dbReference>
<dbReference type="Pfam" id="PF05164">
    <property type="entry name" value="ZapA"/>
    <property type="match status" value="1"/>
</dbReference>
<dbReference type="AlphaFoldDB" id="A0A495CY06"/>
<dbReference type="EMBL" id="RBIM01000008">
    <property type="protein sequence ID" value="RKQ94155.1"/>
    <property type="molecule type" value="Genomic_DNA"/>
</dbReference>
<gene>
    <name evidence="11" type="ORF">C7435_3127</name>
</gene>
<evidence type="ECO:0000256" key="3">
    <source>
        <dbReference type="ARBA" id="ARBA00022490"/>
    </source>
</evidence>
<accession>A0A495CY06</accession>
<dbReference type="GO" id="GO:0032153">
    <property type="term" value="C:cell division site"/>
    <property type="evidence" value="ECO:0007669"/>
    <property type="project" value="TreeGrafter"/>
</dbReference>
<dbReference type="GO" id="GO:0030428">
    <property type="term" value="C:cell septum"/>
    <property type="evidence" value="ECO:0007669"/>
    <property type="project" value="TreeGrafter"/>
</dbReference>
<evidence type="ECO:0000256" key="2">
    <source>
        <dbReference type="ARBA" id="ARBA00015195"/>
    </source>
</evidence>
<dbReference type="GO" id="GO:0000921">
    <property type="term" value="P:septin ring assembly"/>
    <property type="evidence" value="ECO:0007669"/>
    <property type="project" value="TreeGrafter"/>
</dbReference>
<dbReference type="GO" id="GO:0000917">
    <property type="term" value="P:division septum assembly"/>
    <property type="evidence" value="ECO:0007669"/>
    <property type="project" value="UniProtKB-KW"/>
</dbReference>
<dbReference type="SUPFAM" id="SSF102829">
    <property type="entry name" value="Cell division protein ZapA-like"/>
    <property type="match status" value="1"/>
</dbReference>
<evidence type="ECO:0000256" key="8">
    <source>
        <dbReference type="ARBA" id="ARBA00026068"/>
    </source>
</evidence>
<evidence type="ECO:0000313" key="12">
    <source>
        <dbReference type="Proteomes" id="UP000273675"/>
    </source>
</evidence>
<keyword evidence="6" id="KW-0131">Cell cycle</keyword>
<comment type="subcellular location">
    <subcellularLocation>
        <location evidence="1">Cytoplasm</location>
    </subcellularLocation>
</comment>
<evidence type="ECO:0000256" key="5">
    <source>
        <dbReference type="ARBA" id="ARBA00023210"/>
    </source>
</evidence>
<dbReference type="InterPro" id="IPR042233">
    <property type="entry name" value="Cell_div_ZapA_N"/>
</dbReference>
<dbReference type="RefSeq" id="WP_121212394.1">
    <property type="nucleotide sequence ID" value="NZ_RBIM01000008.1"/>
</dbReference>
<evidence type="ECO:0000256" key="10">
    <source>
        <dbReference type="SAM" id="MobiDB-lite"/>
    </source>
</evidence>
<dbReference type="PANTHER" id="PTHR34981">
    <property type="entry name" value="CELL DIVISION PROTEIN ZAPA"/>
    <property type="match status" value="1"/>
</dbReference>
<evidence type="ECO:0000256" key="6">
    <source>
        <dbReference type="ARBA" id="ARBA00023306"/>
    </source>
</evidence>
<evidence type="ECO:0000256" key="4">
    <source>
        <dbReference type="ARBA" id="ARBA00022618"/>
    </source>
</evidence>
<keyword evidence="3" id="KW-0963">Cytoplasm</keyword>
<dbReference type="OrthoDB" id="9797575at2"/>
<keyword evidence="4 11" id="KW-0132">Cell division</keyword>
<keyword evidence="5" id="KW-0717">Septation</keyword>
<sequence>MSRVTVTLNGRDFTIGCEEGQEAYLRELAGTLDKRVAEISGQVGQIGDLRLLLMASLILVDDLKEADSRVEALEGQAQRLRHENHGAASLHAEARGRLADQLNRLADRMERLADAFENGDDEASGDSDASAQRDTLAEAGA</sequence>
<evidence type="ECO:0000313" key="11">
    <source>
        <dbReference type="EMBL" id="RKQ94155.1"/>
    </source>
</evidence>
<comment type="subunit">
    <text evidence="8">Homodimer. Interacts with FtsZ.</text>
</comment>
<dbReference type="Gene3D" id="3.30.160.880">
    <property type="entry name" value="Cell division protein ZapA protomer, N-terminal domain"/>
    <property type="match status" value="1"/>
</dbReference>
<dbReference type="InterPro" id="IPR007838">
    <property type="entry name" value="Cell_div_ZapA-like"/>
</dbReference>
<proteinExistence type="predicted"/>
<dbReference type="InterPro" id="IPR036192">
    <property type="entry name" value="Cell_div_ZapA-like_sf"/>
</dbReference>
<dbReference type="GO" id="GO:0005829">
    <property type="term" value="C:cytosol"/>
    <property type="evidence" value="ECO:0007669"/>
    <property type="project" value="TreeGrafter"/>
</dbReference>
<dbReference type="GO" id="GO:0043093">
    <property type="term" value="P:FtsZ-dependent cytokinesis"/>
    <property type="evidence" value="ECO:0007669"/>
    <property type="project" value="TreeGrafter"/>
</dbReference>
<evidence type="ECO:0000256" key="9">
    <source>
        <dbReference type="ARBA" id="ARBA00033158"/>
    </source>
</evidence>
<dbReference type="PANTHER" id="PTHR34981:SF1">
    <property type="entry name" value="CELL DIVISION PROTEIN ZAPA"/>
    <property type="match status" value="1"/>
</dbReference>
<name>A0A495CY06_9PROT</name>
<evidence type="ECO:0000256" key="1">
    <source>
        <dbReference type="ARBA" id="ARBA00004496"/>
    </source>
</evidence>
<feature type="region of interest" description="Disordered" evidence="10">
    <location>
        <begin position="113"/>
        <end position="141"/>
    </location>
</feature>